<evidence type="ECO:0000256" key="1">
    <source>
        <dbReference type="SAM" id="MobiDB-lite"/>
    </source>
</evidence>
<reference evidence="2 3" key="1">
    <citation type="submission" date="2013-02" db="EMBL/GenBank/DDBJ databases">
        <title>The Genome Sequence of Enterococcus phoeniculicola BAA-412.</title>
        <authorList>
            <consortium name="The Broad Institute Genome Sequencing Platform"/>
            <consortium name="The Broad Institute Genome Sequencing Center for Infectious Disease"/>
            <person name="Earl A.M."/>
            <person name="Gilmore M.S."/>
            <person name="Lebreton F."/>
            <person name="Walker B."/>
            <person name="Young S.K."/>
            <person name="Zeng Q."/>
            <person name="Gargeya S."/>
            <person name="Fitzgerald M."/>
            <person name="Haas B."/>
            <person name="Abouelleil A."/>
            <person name="Alvarado L."/>
            <person name="Arachchi H.M."/>
            <person name="Berlin A.M."/>
            <person name="Chapman S.B."/>
            <person name="Dewar J."/>
            <person name="Goldberg J."/>
            <person name="Griggs A."/>
            <person name="Gujja S."/>
            <person name="Hansen M."/>
            <person name="Howarth C."/>
            <person name="Imamovic A."/>
            <person name="Larimer J."/>
            <person name="McCowan C."/>
            <person name="Murphy C."/>
            <person name="Neiman D."/>
            <person name="Pearson M."/>
            <person name="Priest M."/>
            <person name="Roberts A."/>
            <person name="Saif S."/>
            <person name="Shea T."/>
            <person name="Sisk P."/>
            <person name="Sykes S."/>
            <person name="Wortman J."/>
            <person name="Nusbaum C."/>
            <person name="Birren B."/>
        </authorList>
    </citation>
    <scope>NUCLEOTIDE SEQUENCE [LARGE SCALE GENOMIC DNA]</scope>
    <source>
        <strain evidence="2 3">ATCC BAA-412</strain>
    </source>
</reference>
<dbReference type="RefSeq" id="WP_010769452.1">
    <property type="nucleotide sequence ID" value="NZ_ASWE01000001.1"/>
</dbReference>
<name>R3WKS4_9ENTE</name>
<proteinExistence type="predicted"/>
<dbReference type="AlphaFoldDB" id="R3WKS4"/>
<dbReference type="HOGENOM" id="CLU_3199575_0_0_9"/>
<feature type="region of interest" description="Disordered" evidence="1">
    <location>
        <begin position="1"/>
        <end position="45"/>
    </location>
</feature>
<organism evidence="2 3">
    <name type="scientific">Enterococcus phoeniculicola ATCC BAA-412</name>
    <dbReference type="NCBI Taxonomy" id="1158610"/>
    <lineage>
        <taxon>Bacteria</taxon>
        <taxon>Bacillati</taxon>
        <taxon>Bacillota</taxon>
        <taxon>Bacilli</taxon>
        <taxon>Lactobacillales</taxon>
        <taxon>Enterococcaceae</taxon>
        <taxon>Enterococcus</taxon>
    </lineage>
</organism>
<dbReference type="EMBL" id="AJAT01000017">
    <property type="protein sequence ID" value="EOL42465.1"/>
    <property type="molecule type" value="Genomic_DNA"/>
</dbReference>
<keyword evidence="3" id="KW-1185">Reference proteome</keyword>
<protein>
    <submittedName>
        <fullName evidence="2">Uncharacterized protein</fullName>
    </submittedName>
</protein>
<feature type="compositionally biased region" description="Polar residues" evidence="1">
    <location>
        <begin position="1"/>
        <end position="14"/>
    </location>
</feature>
<comment type="caution">
    <text evidence="2">The sequence shown here is derived from an EMBL/GenBank/DDBJ whole genome shotgun (WGS) entry which is preliminary data.</text>
</comment>
<evidence type="ECO:0000313" key="3">
    <source>
        <dbReference type="Proteomes" id="UP000013785"/>
    </source>
</evidence>
<dbReference type="PATRIC" id="fig|1158610.3.peg.2802"/>
<gene>
    <name evidence="2" type="ORF">UC3_02817</name>
</gene>
<accession>R3WKS4</accession>
<sequence>MPVDTTETTIQENPETIGIVEPGYSEVETDISENPSRPSSIEEDE</sequence>
<evidence type="ECO:0000313" key="2">
    <source>
        <dbReference type="EMBL" id="EOL42465.1"/>
    </source>
</evidence>
<dbReference type="Proteomes" id="UP000013785">
    <property type="component" value="Unassembled WGS sequence"/>
</dbReference>